<dbReference type="Gene3D" id="3.30.1600.10">
    <property type="entry name" value="SIR2/SIRT2 'Small Domain"/>
    <property type="match status" value="1"/>
</dbReference>
<keyword evidence="3" id="KW-0520">NAD</keyword>
<dbReference type="Pfam" id="PF02146">
    <property type="entry name" value="SIR2"/>
    <property type="match status" value="1"/>
</dbReference>
<dbReference type="GO" id="GO:0046872">
    <property type="term" value="F:metal ion binding"/>
    <property type="evidence" value="ECO:0007669"/>
    <property type="project" value="UniProtKB-KW"/>
</dbReference>
<feature type="binding site" evidence="4">
    <location>
        <position position="349"/>
    </location>
    <ligand>
        <name>Zn(2+)</name>
        <dbReference type="ChEBI" id="CHEBI:29105"/>
    </ligand>
</feature>
<evidence type="ECO:0000256" key="1">
    <source>
        <dbReference type="ARBA" id="ARBA00006924"/>
    </source>
</evidence>
<keyword evidence="2" id="KW-0808">Transferase</keyword>
<dbReference type="EMBL" id="QZBU01000386">
    <property type="protein sequence ID" value="TIA67450.1"/>
    <property type="molecule type" value="Genomic_DNA"/>
</dbReference>
<accession>A0A4T0E1D8</accession>
<proteinExistence type="inferred from homology"/>
<reference evidence="6 7" key="1">
    <citation type="submission" date="2018-10" db="EMBL/GenBank/DDBJ databases">
        <title>Fifty Aureobasidium pullulans genomes reveal a recombining polyextremotolerant generalist.</title>
        <authorList>
            <person name="Gostincar C."/>
            <person name="Turk M."/>
            <person name="Zajc J."/>
            <person name="Gunde-Cimerman N."/>
        </authorList>
    </citation>
    <scope>NUCLEOTIDE SEQUENCE [LARGE SCALE GENOMIC DNA]</scope>
    <source>
        <strain evidence="6 7">EXF-3380</strain>
    </source>
</reference>
<feature type="domain" description="Deacetylase sirtuin-type" evidence="5">
    <location>
        <begin position="208"/>
        <end position="560"/>
    </location>
</feature>
<keyword evidence="4" id="KW-0862">Zinc</keyword>
<organism evidence="6 7">
    <name type="scientific">Aureobasidium pullulans</name>
    <name type="common">Black yeast</name>
    <name type="synonym">Pullularia pullulans</name>
    <dbReference type="NCBI Taxonomy" id="5580"/>
    <lineage>
        <taxon>Eukaryota</taxon>
        <taxon>Fungi</taxon>
        <taxon>Dikarya</taxon>
        <taxon>Ascomycota</taxon>
        <taxon>Pezizomycotina</taxon>
        <taxon>Dothideomycetes</taxon>
        <taxon>Dothideomycetidae</taxon>
        <taxon>Dothideales</taxon>
        <taxon>Saccotheciaceae</taxon>
        <taxon>Aureobasidium</taxon>
    </lineage>
</organism>
<dbReference type="SUPFAM" id="SSF52467">
    <property type="entry name" value="DHS-like NAD/FAD-binding domain"/>
    <property type="match status" value="1"/>
</dbReference>
<comment type="caution">
    <text evidence="6">The sequence shown here is derived from an EMBL/GenBank/DDBJ whole genome shotgun (WGS) entry which is preliminary data.</text>
</comment>
<feature type="active site" description="Proton acceptor" evidence="4">
    <location>
        <position position="341"/>
    </location>
</feature>
<dbReference type="InterPro" id="IPR001303">
    <property type="entry name" value="Aldolase_II/adducin_N"/>
</dbReference>
<dbReference type="Proteomes" id="UP000304947">
    <property type="component" value="Unassembled WGS sequence"/>
</dbReference>
<dbReference type="GO" id="GO:0070403">
    <property type="term" value="F:NAD+ binding"/>
    <property type="evidence" value="ECO:0007669"/>
    <property type="project" value="InterPro"/>
</dbReference>
<protein>
    <submittedName>
        <fullName evidence="6">DHS-like NAD/FAD-binding domain-containing protein</fullName>
    </submittedName>
</protein>
<keyword evidence="4" id="KW-0479">Metal-binding</keyword>
<dbReference type="Gene3D" id="3.40.225.10">
    <property type="entry name" value="Class II aldolase/adducin N-terminal domain"/>
    <property type="match status" value="1"/>
</dbReference>
<evidence type="ECO:0000259" key="5">
    <source>
        <dbReference type="PROSITE" id="PS50305"/>
    </source>
</evidence>
<evidence type="ECO:0000313" key="6">
    <source>
        <dbReference type="EMBL" id="TIA67450.1"/>
    </source>
</evidence>
<dbReference type="InterPro" id="IPR029035">
    <property type="entry name" value="DHS-like_NAD/FAD-binding_dom"/>
</dbReference>
<dbReference type="InterPro" id="IPR026591">
    <property type="entry name" value="Sirtuin_cat_small_dom_sf"/>
</dbReference>
<feature type="binding site" evidence="4">
    <location>
        <position position="421"/>
    </location>
    <ligand>
        <name>Zn(2+)</name>
        <dbReference type="ChEBI" id="CHEBI:29105"/>
    </ligand>
</feature>
<dbReference type="Pfam" id="PF00596">
    <property type="entry name" value="Aldolase_II"/>
    <property type="match status" value="1"/>
</dbReference>
<dbReference type="Gene3D" id="3.40.50.1220">
    <property type="entry name" value="TPP-binding domain"/>
    <property type="match status" value="2"/>
</dbReference>
<sequence>MSSTDIAQFWCSVVTANHVLDYFSLVTGYGHFSARNPLTNTTFFHNIVDTPGTITSSSNFIEFNVYNGAPVASNSTSISPYSEMWIHQAIYKRYPSINAVVHSHSRAVLPFANTGVPLVPQLHLDGVLGDQVPVFDIAEYYRPNETHDFLVNLPHLGAALADTFSTPENNATKKNSEQEQTVEMVGGQLMRIPYTAPLPAPTIIPSAAASVSGAIAALTDFLTSTPQLRNKNKDKTVLLTGAGISVASGLADYRGTKGTYTLNKTYRPIYFHEFVANHAARKRYWARSFLGWTNLNKSKPNPAHKAVADLGRMGYLSSVITQNVDSFHPQAHPSLRTLELHGYLRSAVCTTCRTEYDRQLFQNDLAALNPAWSDFLNEMLASGALTTENPDERRRLGLKTNPDGDVDVPGVDYATFRYPACPTCLAKPPQDKDGKKHVIEVDVDGAWVAGNSTAGILKPNVIMFGESIPDTTKTAAELAIDEASRVLVLGSSLATYSAWRLVKRAREQGMPIGIVNIGGVRGEEQFFSHLGENSTGKDGLRCAHILEEMLPNLVKELGQKNTTPFASSAMARPFVPAPWA</sequence>
<evidence type="ECO:0000256" key="2">
    <source>
        <dbReference type="ARBA" id="ARBA00022679"/>
    </source>
</evidence>
<dbReference type="InterPro" id="IPR003000">
    <property type="entry name" value="Sirtuin"/>
</dbReference>
<dbReference type="SUPFAM" id="SSF53639">
    <property type="entry name" value="AraD/HMP-PK domain-like"/>
    <property type="match status" value="1"/>
</dbReference>
<dbReference type="InterPro" id="IPR026590">
    <property type="entry name" value="Ssirtuin_cat_dom"/>
</dbReference>
<dbReference type="PANTHER" id="PTHR47651:SF17">
    <property type="entry name" value="DEACETYLASE SIRTUIN-TYPE DOMAIN-CONTAINING PROTEIN"/>
    <property type="match status" value="1"/>
</dbReference>
<evidence type="ECO:0000256" key="3">
    <source>
        <dbReference type="ARBA" id="ARBA00023027"/>
    </source>
</evidence>
<dbReference type="GO" id="GO:0016740">
    <property type="term" value="F:transferase activity"/>
    <property type="evidence" value="ECO:0007669"/>
    <property type="project" value="UniProtKB-KW"/>
</dbReference>
<feature type="binding site" evidence="4">
    <location>
        <position position="352"/>
    </location>
    <ligand>
        <name>Zn(2+)</name>
        <dbReference type="ChEBI" id="CHEBI:29105"/>
    </ligand>
</feature>
<dbReference type="InterPro" id="IPR036409">
    <property type="entry name" value="Aldolase_II/adducin_N_sf"/>
</dbReference>
<dbReference type="AlphaFoldDB" id="A0A4T0E1D8"/>
<comment type="similarity">
    <text evidence="1">Belongs to the sirtuin family. Class I subfamily.</text>
</comment>
<gene>
    <name evidence="6" type="ORF">D6C83_01951</name>
</gene>
<feature type="binding site" evidence="4">
    <location>
        <position position="424"/>
    </location>
    <ligand>
        <name>Zn(2+)</name>
        <dbReference type="ChEBI" id="CHEBI:29105"/>
    </ligand>
</feature>
<dbReference type="PROSITE" id="PS50305">
    <property type="entry name" value="SIRTUIN"/>
    <property type="match status" value="1"/>
</dbReference>
<evidence type="ECO:0000313" key="7">
    <source>
        <dbReference type="Proteomes" id="UP000304947"/>
    </source>
</evidence>
<dbReference type="PANTHER" id="PTHR47651">
    <property type="entry name" value="NAD-DEPENDENT HISTONE DEACETYLASE HST4"/>
    <property type="match status" value="1"/>
</dbReference>
<evidence type="ECO:0000256" key="4">
    <source>
        <dbReference type="PROSITE-ProRule" id="PRU00236"/>
    </source>
</evidence>
<name>A0A4T0E1D8_AURPU</name>